<gene>
    <name evidence="1" type="ORF">C5O23_08400</name>
</gene>
<reference evidence="2" key="1">
    <citation type="submission" date="2018-02" db="EMBL/GenBank/DDBJ databases">
        <authorList>
            <person name="Clavel T."/>
            <person name="Strowig T."/>
        </authorList>
    </citation>
    <scope>NUCLEOTIDE SEQUENCE [LARGE SCALE GENOMIC DNA]</scope>
    <source>
        <strain evidence="2">DSM 103720</strain>
    </source>
</reference>
<comment type="caution">
    <text evidence="1">The sequence shown here is derived from an EMBL/GenBank/DDBJ whole genome shotgun (WGS) entry which is preliminary data.</text>
</comment>
<proteinExistence type="predicted"/>
<dbReference type="AlphaFoldDB" id="A0A2V1IPD0"/>
<evidence type="ECO:0000313" key="1">
    <source>
        <dbReference type="EMBL" id="PWB01952.1"/>
    </source>
</evidence>
<dbReference type="GeneID" id="82526365"/>
<organism evidence="1 2">
    <name type="scientific">Duncaniella muris</name>
    <dbReference type="NCBI Taxonomy" id="2094150"/>
    <lineage>
        <taxon>Bacteria</taxon>
        <taxon>Pseudomonadati</taxon>
        <taxon>Bacteroidota</taxon>
        <taxon>Bacteroidia</taxon>
        <taxon>Bacteroidales</taxon>
        <taxon>Muribaculaceae</taxon>
        <taxon>Duncaniella</taxon>
    </lineage>
</organism>
<accession>A0A2V1IPD0</accession>
<dbReference type="Proteomes" id="UP000244905">
    <property type="component" value="Unassembled WGS sequence"/>
</dbReference>
<name>A0A2V1IPD0_9BACT</name>
<keyword evidence="2" id="KW-1185">Reference proteome</keyword>
<sequence length="310" mass="35119">MKPLNRLPLFITATLLSIALHSCFTGVEYTPKVSERDVRRENIVSTPEDTFLANVADSPLPEWKPGKRFFVTDDKIRLIFGATATPYDSLGGSTIEFLDVHESPSIVGTSVTDLTFVAPDGRRFVYRINRPLASVMNQENLHVPFTIQESLVNSADSLLRGKKLYVMTRTWRDDADNSVSGRQFVEIRVDSVTPGNDIYPIKVSFTDLLGNSARIFLHPGPRGHTPRSFPVFFSFTDPRLKYPAISDAVWENIINGRVALEMTREECRLALGAPREVDRGADNSYLREVWLYENGIYLVFEDGLLKRFRR</sequence>
<evidence type="ECO:0000313" key="2">
    <source>
        <dbReference type="Proteomes" id="UP000244905"/>
    </source>
</evidence>
<dbReference type="EMBL" id="PUEC01000017">
    <property type="protein sequence ID" value="PWB01952.1"/>
    <property type="molecule type" value="Genomic_DNA"/>
</dbReference>
<protein>
    <submittedName>
        <fullName evidence="1">Uncharacterized protein</fullName>
    </submittedName>
</protein>
<dbReference type="RefSeq" id="WP_107032503.1">
    <property type="nucleotide sequence ID" value="NZ_CAPEJN010000036.1"/>
</dbReference>